<proteinExistence type="predicted"/>
<dbReference type="GO" id="GO:0006297">
    <property type="term" value="P:nucleotide-excision repair, DNA gap filling"/>
    <property type="evidence" value="ECO:0007669"/>
    <property type="project" value="TreeGrafter"/>
</dbReference>
<accession>A0A4D6LMG1</accession>
<dbReference type="GO" id="GO:0006303">
    <property type="term" value="P:double-strand break repair via nonhomologous end joining"/>
    <property type="evidence" value="ECO:0007669"/>
    <property type="project" value="TreeGrafter"/>
</dbReference>
<reference evidence="4 5" key="1">
    <citation type="submission" date="2019-04" db="EMBL/GenBank/DDBJ databases">
        <title>An improved genome assembly and genetic linkage map for asparagus bean, Vigna unguiculata ssp. sesquipedialis.</title>
        <authorList>
            <person name="Xia Q."/>
            <person name="Zhang R."/>
            <person name="Dong Y."/>
        </authorList>
    </citation>
    <scope>NUCLEOTIDE SEQUENCE [LARGE SCALE GENOMIC DNA]</scope>
    <source>
        <tissue evidence="4">Leaf</tissue>
    </source>
</reference>
<feature type="domain" description="DNA ligase ATP-dependent N-terminal" evidence="3">
    <location>
        <begin position="54"/>
        <end position="130"/>
    </location>
</feature>
<feature type="region of interest" description="Disordered" evidence="2">
    <location>
        <begin position="1"/>
        <end position="47"/>
    </location>
</feature>
<dbReference type="PANTHER" id="PTHR45997">
    <property type="entry name" value="DNA LIGASE 4"/>
    <property type="match status" value="1"/>
</dbReference>
<evidence type="ECO:0000256" key="2">
    <source>
        <dbReference type="SAM" id="MobiDB-lite"/>
    </source>
</evidence>
<dbReference type="AlphaFoldDB" id="A0A4D6LMG1"/>
<dbReference type="EMBL" id="CP039348">
    <property type="protein sequence ID" value="QCD89658.1"/>
    <property type="molecule type" value="Genomic_DNA"/>
</dbReference>
<dbReference type="Gene3D" id="1.10.3260.10">
    <property type="entry name" value="DNA ligase, ATP-dependent, N-terminal domain"/>
    <property type="match status" value="1"/>
</dbReference>
<keyword evidence="5" id="KW-1185">Reference proteome</keyword>
<evidence type="ECO:0000256" key="1">
    <source>
        <dbReference type="ARBA" id="ARBA00022598"/>
    </source>
</evidence>
<dbReference type="InterPro" id="IPR036599">
    <property type="entry name" value="DNA_ligase_N_sf"/>
</dbReference>
<dbReference type="Proteomes" id="UP000501690">
    <property type="component" value="Linkage Group LG4"/>
</dbReference>
<dbReference type="InterPro" id="IPR012308">
    <property type="entry name" value="DNA_ligase_ATP-dep_N"/>
</dbReference>
<protein>
    <submittedName>
        <fullName evidence="4">DNA ligase 4</fullName>
    </submittedName>
</protein>
<sequence>MWPDSLSFSDEKMEPVPTKWKGDCQNGTAFDSSRSSSRDAVEQVGSEEGFQVPKEFVLATSLIDALGISRYSLDALRLINWRKGGTATNATVGNFGLVAIEVLHNRQGTASGGLTIRELNELLYRLASGENRRLV</sequence>
<dbReference type="Pfam" id="PF04675">
    <property type="entry name" value="DNA_ligase_A_N"/>
    <property type="match status" value="1"/>
</dbReference>
<organism evidence="4 5">
    <name type="scientific">Vigna unguiculata</name>
    <name type="common">Cowpea</name>
    <dbReference type="NCBI Taxonomy" id="3917"/>
    <lineage>
        <taxon>Eukaryota</taxon>
        <taxon>Viridiplantae</taxon>
        <taxon>Streptophyta</taxon>
        <taxon>Embryophyta</taxon>
        <taxon>Tracheophyta</taxon>
        <taxon>Spermatophyta</taxon>
        <taxon>Magnoliopsida</taxon>
        <taxon>eudicotyledons</taxon>
        <taxon>Gunneridae</taxon>
        <taxon>Pentapetalae</taxon>
        <taxon>rosids</taxon>
        <taxon>fabids</taxon>
        <taxon>Fabales</taxon>
        <taxon>Fabaceae</taxon>
        <taxon>Papilionoideae</taxon>
        <taxon>50 kb inversion clade</taxon>
        <taxon>NPAAA clade</taxon>
        <taxon>indigoferoid/millettioid clade</taxon>
        <taxon>Phaseoleae</taxon>
        <taxon>Vigna</taxon>
    </lineage>
</organism>
<gene>
    <name evidence="4" type="ORF">DEO72_LG4g604</name>
</gene>
<dbReference type="GO" id="GO:0005524">
    <property type="term" value="F:ATP binding"/>
    <property type="evidence" value="ECO:0007669"/>
    <property type="project" value="InterPro"/>
</dbReference>
<evidence type="ECO:0000313" key="4">
    <source>
        <dbReference type="EMBL" id="QCD89658.1"/>
    </source>
</evidence>
<dbReference type="GO" id="GO:0003910">
    <property type="term" value="F:DNA ligase (ATP) activity"/>
    <property type="evidence" value="ECO:0007669"/>
    <property type="project" value="InterPro"/>
</dbReference>
<name>A0A4D6LMG1_VIGUN</name>
<dbReference type="GO" id="GO:0032807">
    <property type="term" value="C:DNA ligase IV complex"/>
    <property type="evidence" value="ECO:0007669"/>
    <property type="project" value="TreeGrafter"/>
</dbReference>
<dbReference type="InterPro" id="IPR029710">
    <property type="entry name" value="LIG4"/>
</dbReference>
<dbReference type="GO" id="GO:0003677">
    <property type="term" value="F:DNA binding"/>
    <property type="evidence" value="ECO:0007669"/>
    <property type="project" value="InterPro"/>
</dbReference>
<keyword evidence="1 4" id="KW-0436">Ligase</keyword>
<evidence type="ECO:0000313" key="5">
    <source>
        <dbReference type="Proteomes" id="UP000501690"/>
    </source>
</evidence>
<dbReference type="GO" id="GO:0006310">
    <property type="term" value="P:DNA recombination"/>
    <property type="evidence" value="ECO:0007669"/>
    <property type="project" value="InterPro"/>
</dbReference>
<dbReference type="PANTHER" id="PTHR45997:SF1">
    <property type="entry name" value="DNA LIGASE 4"/>
    <property type="match status" value="1"/>
</dbReference>
<evidence type="ECO:0000259" key="3">
    <source>
        <dbReference type="Pfam" id="PF04675"/>
    </source>
</evidence>